<evidence type="ECO:0000256" key="8">
    <source>
        <dbReference type="RuleBase" id="RU004549"/>
    </source>
</evidence>
<keyword evidence="6 8" id="KW-0539">Nucleus</keyword>
<evidence type="ECO:0000313" key="10">
    <source>
        <dbReference type="EMBL" id="KAH6823808.1"/>
    </source>
</evidence>
<accession>A0AAD4P1V4</accession>
<dbReference type="InterPro" id="IPR053793">
    <property type="entry name" value="PB1-like"/>
</dbReference>
<dbReference type="SUPFAM" id="SSF54277">
    <property type="entry name" value="CAD &amp; PB1 domains"/>
    <property type="match status" value="1"/>
</dbReference>
<dbReference type="GO" id="GO:0005634">
    <property type="term" value="C:nucleus"/>
    <property type="evidence" value="ECO:0007669"/>
    <property type="project" value="UniProtKB-SubCell"/>
</dbReference>
<gene>
    <name evidence="10" type="ORF">C2S53_006923</name>
</gene>
<keyword evidence="4 8" id="KW-0805">Transcription regulation</keyword>
<dbReference type="Proteomes" id="UP001190926">
    <property type="component" value="Unassembled WGS sequence"/>
</dbReference>
<comment type="function">
    <text evidence="8">Aux/IAA proteins are short-lived transcriptional factors that function as repressors of early auxin response genes at low auxin concentrations.</text>
</comment>
<dbReference type="EMBL" id="SDAM02000556">
    <property type="protein sequence ID" value="KAH6823808.1"/>
    <property type="molecule type" value="Genomic_DNA"/>
</dbReference>
<dbReference type="AlphaFoldDB" id="A0AAD4P1V4"/>
<dbReference type="GO" id="GO:0009734">
    <property type="term" value="P:auxin-activated signaling pathway"/>
    <property type="evidence" value="ECO:0007669"/>
    <property type="project" value="UniProtKB-UniRule"/>
</dbReference>
<comment type="similarity">
    <text evidence="2 8">Belongs to the Aux/IAA family.</text>
</comment>
<name>A0AAD4P1V4_PERFH</name>
<evidence type="ECO:0000256" key="3">
    <source>
        <dbReference type="ARBA" id="ARBA00022491"/>
    </source>
</evidence>
<evidence type="ECO:0000256" key="7">
    <source>
        <dbReference type="ARBA" id="ARBA00023294"/>
    </source>
</evidence>
<evidence type="ECO:0000256" key="4">
    <source>
        <dbReference type="ARBA" id="ARBA00023015"/>
    </source>
</evidence>
<keyword evidence="7 8" id="KW-0927">Auxin signaling pathway</keyword>
<evidence type="ECO:0000313" key="11">
    <source>
        <dbReference type="Proteomes" id="UP001190926"/>
    </source>
</evidence>
<evidence type="ECO:0000256" key="6">
    <source>
        <dbReference type="ARBA" id="ARBA00023242"/>
    </source>
</evidence>
<feature type="domain" description="PB1" evidence="9">
    <location>
        <begin position="197"/>
        <end position="297"/>
    </location>
</feature>
<sequence>MSTPIPARLEIQLIHCATCQPFSRQKEKLQHMPLYIYIPFCPDTLFPPSFYFHQFVETFFPSSIHFYRSFTTRFIIHTNSFTEHLTGNMVDACAKLCFEETELRLGLPGAGEKIAANYGKRGFEETVDLKLNLSSEDLLSDQTDFKEKNLNDSGRADSVKPPAKAQVVGWPPVRSFRKNVMAVQKKSDAEESEGGTAAFVKVSMDGAPYLRKVDLKMYKTYQELSDALGKMFSSFTIGKCDTQGMLDFMNESKLMDLLNSSDYVPTYEDKDGDWMLVGDVPWEMFVGSCKRLRIMKGTEAKGLAPRAMEKCRSRI</sequence>
<organism evidence="10 11">
    <name type="scientific">Perilla frutescens var. hirtella</name>
    <name type="common">Perilla citriodora</name>
    <name type="synonym">Perilla setoyensis</name>
    <dbReference type="NCBI Taxonomy" id="608512"/>
    <lineage>
        <taxon>Eukaryota</taxon>
        <taxon>Viridiplantae</taxon>
        <taxon>Streptophyta</taxon>
        <taxon>Embryophyta</taxon>
        <taxon>Tracheophyta</taxon>
        <taxon>Spermatophyta</taxon>
        <taxon>Magnoliopsida</taxon>
        <taxon>eudicotyledons</taxon>
        <taxon>Gunneridae</taxon>
        <taxon>Pentapetalae</taxon>
        <taxon>asterids</taxon>
        <taxon>lamiids</taxon>
        <taxon>Lamiales</taxon>
        <taxon>Lamiaceae</taxon>
        <taxon>Nepetoideae</taxon>
        <taxon>Elsholtzieae</taxon>
        <taxon>Perilla</taxon>
    </lineage>
</organism>
<comment type="subunit">
    <text evidence="8">Homodimers and heterodimers.</text>
</comment>
<evidence type="ECO:0000259" key="9">
    <source>
        <dbReference type="PROSITE" id="PS51745"/>
    </source>
</evidence>
<dbReference type="Pfam" id="PF02309">
    <property type="entry name" value="AUX_IAA"/>
    <property type="match status" value="1"/>
</dbReference>
<keyword evidence="3 8" id="KW-0678">Repressor</keyword>
<keyword evidence="11" id="KW-1185">Reference proteome</keyword>
<dbReference type="Gene3D" id="3.10.20.90">
    <property type="entry name" value="Phosphatidylinositol 3-kinase Catalytic Subunit, Chain A, domain 1"/>
    <property type="match status" value="1"/>
</dbReference>
<protein>
    <recommendedName>
        <fullName evidence="8">Auxin-responsive protein</fullName>
    </recommendedName>
</protein>
<keyword evidence="5 8" id="KW-0804">Transcription</keyword>
<dbReference type="PANTHER" id="PTHR31734">
    <property type="entry name" value="AUXIN-RESPONSIVE PROTEIN IAA17"/>
    <property type="match status" value="1"/>
</dbReference>
<dbReference type="GO" id="GO:0006355">
    <property type="term" value="P:regulation of DNA-templated transcription"/>
    <property type="evidence" value="ECO:0007669"/>
    <property type="project" value="InterPro"/>
</dbReference>
<proteinExistence type="inferred from homology"/>
<evidence type="ECO:0000256" key="5">
    <source>
        <dbReference type="ARBA" id="ARBA00023163"/>
    </source>
</evidence>
<reference evidence="10 11" key="1">
    <citation type="journal article" date="2021" name="Nat. Commun.">
        <title>Incipient diploidization of the medicinal plant Perilla within 10,000 years.</title>
        <authorList>
            <person name="Zhang Y."/>
            <person name="Shen Q."/>
            <person name="Leng L."/>
            <person name="Zhang D."/>
            <person name="Chen S."/>
            <person name="Shi Y."/>
            <person name="Ning Z."/>
            <person name="Chen S."/>
        </authorList>
    </citation>
    <scope>NUCLEOTIDE SEQUENCE [LARGE SCALE GENOMIC DNA]</scope>
    <source>
        <strain evidence="11">cv. PC099</strain>
    </source>
</reference>
<comment type="subcellular location">
    <subcellularLocation>
        <location evidence="1 8">Nucleus</location>
    </subcellularLocation>
</comment>
<dbReference type="PANTHER" id="PTHR31734:SF28">
    <property type="entry name" value="AUXIN-RESPONSIVE PROTEIN IAA13"/>
    <property type="match status" value="1"/>
</dbReference>
<dbReference type="InterPro" id="IPR003311">
    <property type="entry name" value="AUX_IAA"/>
</dbReference>
<evidence type="ECO:0000256" key="2">
    <source>
        <dbReference type="ARBA" id="ARBA00006728"/>
    </source>
</evidence>
<comment type="caution">
    <text evidence="10">The sequence shown here is derived from an EMBL/GenBank/DDBJ whole genome shotgun (WGS) entry which is preliminary data.</text>
</comment>
<dbReference type="InterPro" id="IPR033389">
    <property type="entry name" value="AUX/IAA_dom"/>
</dbReference>
<dbReference type="FunFam" id="3.10.20.90:FF:000078">
    <property type="entry name" value="Auxin-responsive protein"/>
    <property type="match status" value="1"/>
</dbReference>
<dbReference type="PROSITE" id="PS51745">
    <property type="entry name" value="PB1"/>
    <property type="match status" value="1"/>
</dbReference>
<evidence type="ECO:0000256" key="1">
    <source>
        <dbReference type="ARBA" id="ARBA00004123"/>
    </source>
</evidence>